<evidence type="ECO:0000256" key="5">
    <source>
        <dbReference type="ARBA" id="ARBA00022729"/>
    </source>
</evidence>
<dbReference type="AlphaFoldDB" id="E3LUX8"/>
<dbReference type="PANTHER" id="PTHR42884:SF23">
    <property type="entry name" value="FURIN-LIKE PROTEASE 2"/>
    <property type="match status" value="1"/>
</dbReference>
<evidence type="ECO:0000256" key="12">
    <source>
        <dbReference type="PIRSR" id="PIRSR615500-1"/>
    </source>
</evidence>
<feature type="signal peptide" evidence="15">
    <location>
        <begin position="1"/>
        <end position="22"/>
    </location>
</feature>
<feature type="domain" description="P/Homo B" evidence="16">
    <location>
        <begin position="492"/>
        <end position="630"/>
    </location>
</feature>
<dbReference type="STRING" id="31234.E3LUX8"/>
<dbReference type="CDD" id="cd00064">
    <property type="entry name" value="FU"/>
    <property type="match status" value="2"/>
</dbReference>
<dbReference type="eggNOG" id="KOG3525">
    <property type="taxonomic scope" value="Eukaryota"/>
</dbReference>
<feature type="compositionally biased region" description="Acidic residues" evidence="14">
    <location>
        <begin position="925"/>
        <end position="936"/>
    </location>
</feature>
<dbReference type="GO" id="GO:0004252">
    <property type="term" value="F:serine-type endopeptidase activity"/>
    <property type="evidence" value="ECO:0007669"/>
    <property type="project" value="UniProtKB-UniRule"/>
</dbReference>
<dbReference type="Proteomes" id="UP000008281">
    <property type="component" value="Unassembled WGS sequence"/>
</dbReference>
<dbReference type="GO" id="GO:0045887">
    <property type="term" value="P:positive regulation of synaptic assembly at neuromuscular junction"/>
    <property type="evidence" value="ECO:0007669"/>
    <property type="project" value="EnsemblMetazoa"/>
</dbReference>
<dbReference type="FunFam" id="3.30.70.850:FF:000006">
    <property type="entry name" value="Endoprotease bli"/>
    <property type="match status" value="1"/>
</dbReference>
<feature type="active site" description="Charge relay system" evidence="12 13">
    <location>
        <position position="416"/>
    </location>
</feature>
<evidence type="ECO:0000256" key="8">
    <source>
        <dbReference type="ARBA" id="ARBA00022837"/>
    </source>
</evidence>
<dbReference type="InterPro" id="IPR000209">
    <property type="entry name" value="Peptidase_S8/S53_dom"/>
</dbReference>
<evidence type="ECO:0000259" key="16">
    <source>
        <dbReference type="PROSITE" id="PS51829"/>
    </source>
</evidence>
<evidence type="ECO:0000256" key="2">
    <source>
        <dbReference type="ARBA" id="ARBA00005325"/>
    </source>
</evidence>
<feature type="region of interest" description="Disordered" evidence="14">
    <location>
        <begin position="920"/>
        <end position="946"/>
    </location>
</feature>
<sequence length="946" mass="103576">MRISIGRIGWQLLAVLVSVVLSNEHDSLCDEKKGEICAEPIHTVIRLAKRDDELARRIAEDHDMHVKGEPFLDTHYFLYHSETTRTRRHKRAIVERLDTHPAVEWVEEQRPKRRVKRDYILLDNDSRHANPFRRSVLSRDGTRRSQRQQPQSPREIPSLPFPDPLYKDQWYLHGGAVGGYDMNVRQAWVQGYAGRNVSVSILDDGIQRDHPDLAANYDPLASTDINDHDDDPTPQNNGDNKHGTRCAGEVAAIAGNNQCGVGVAYKAKIGGVRMLDGAVSDSVEAASLSLNQDHIDIYSASWGPEDDGKTFDGPGPLAREAFYRGIKNGRGGKGNIFVWASGNGGSRQDSCSADGYTTSVYTLSISSATYDNHRPWYLEECPSSIATTYSSADFRQPAIVTVDVPGGCTDKHTGTSASAPLAAGIIALALEANPELTWRDMQHLVLRTANWKPLENNPGWSRNGVGRMVSNKFGYGLMDGGALVNMAKTWKTVPEQHICTYEYRLANPNPRPIVGRFQLNFTLDVNGCESGTPVLYLEHVQVHATVRYLKRGDLKLTLFSPSGTRSVLLPPRPQDFNANGFHKWPFLSVQQWGEDPRGTWLLMVESVTTNPAATGTFHDWTLLLYGTADPAQPGDPVYSATPATSQGVLSRVQQLTSQVEETAPISFPDLTSAGNCHAECNGGCTESNSATSCFACKHLTQTLRNKGGSGFKCVQKCDDTYYLDGDKCKMCSSHCHTCTKSEVCETCPGSLLLIDVDNMPHYDHGKCVESCPPGLVADYESNLVQAKCIWRKDLCGDGYYINAIGKCDLCDSACETCTAPGPMSCEKCATGYGKGSIGYCRPCCTPGTGKSWQCEDCSKPDPALETSKSSTGYGWMFWISVLSIAACGFCACRKCANEVKGSSVEYAPLPHYNATNGAVNLGVNSDDDDDEEEDDVFVNVPTSQAV</sequence>
<dbReference type="GO" id="GO:1902075">
    <property type="term" value="P:cellular response to salt"/>
    <property type="evidence" value="ECO:0007669"/>
    <property type="project" value="EnsemblMetazoa"/>
</dbReference>
<dbReference type="GO" id="GO:0000139">
    <property type="term" value="C:Golgi membrane"/>
    <property type="evidence" value="ECO:0007669"/>
    <property type="project" value="TreeGrafter"/>
</dbReference>
<dbReference type="InterPro" id="IPR038466">
    <property type="entry name" value="S8_pro-domain_sf"/>
</dbReference>
<evidence type="ECO:0000256" key="11">
    <source>
        <dbReference type="ARBA" id="ARBA00023180"/>
    </source>
</evidence>
<evidence type="ECO:0000256" key="4">
    <source>
        <dbReference type="ARBA" id="ARBA00022685"/>
    </source>
</evidence>
<dbReference type="PROSITE" id="PS00138">
    <property type="entry name" value="SUBTILASE_SER"/>
    <property type="match status" value="1"/>
</dbReference>
<keyword evidence="4" id="KW-0165">Cleavage on pair of basic residues</keyword>
<evidence type="ECO:0000313" key="18">
    <source>
        <dbReference type="Proteomes" id="UP000008281"/>
    </source>
</evidence>
<keyword evidence="3 13" id="KW-0645">Protease</keyword>
<dbReference type="Gene3D" id="2.10.220.10">
    <property type="entry name" value="Hormone Receptor, Insulin-like Growth Factor Receptor 1, Chain A, domain 2"/>
    <property type="match status" value="1"/>
</dbReference>
<dbReference type="FunFam" id="3.40.50.200:FF:000001">
    <property type="entry name" value="Furin 2, isoform B"/>
    <property type="match status" value="1"/>
</dbReference>
<evidence type="ECO:0000256" key="13">
    <source>
        <dbReference type="PROSITE-ProRule" id="PRU01240"/>
    </source>
</evidence>
<dbReference type="SMART" id="SM00261">
    <property type="entry name" value="FU"/>
    <property type="match status" value="3"/>
</dbReference>
<dbReference type="GO" id="GO:0007635">
    <property type="term" value="P:chemosensory behavior"/>
    <property type="evidence" value="ECO:0007669"/>
    <property type="project" value="EnsemblMetazoa"/>
</dbReference>
<keyword evidence="9" id="KW-0865">Zymogen</keyword>
<dbReference type="Gene3D" id="3.30.70.850">
    <property type="entry name" value="Peptidase S8, pro-domain"/>
    <property type="match status" value="1"/>
</dbReference>
<dbReference type="PANTHER" id="PTHR42884">
    <property type="entry name" value="PROPROTEIN CONVERTASE SUBTILISIN/KEXIN-RELATED"/>
    <property type="match status" value="1"/>
</dbReference>
<dbReference type="SUPFAM" id="SSF52743">
    <property type="entry name" value="Subtilisin-like"/>
    <property type="match status" value="1"/>
</dbReference>
<keyword evidence="6 13" id="KW-0378">Hydrolase</keyword>
<dbReference type="InterPro" id="IPR034182">
    <property type="entry name" value="Kexin/furin"/>
</dbReference>
<evidence type="ECO:0000256" key="7">
    <source>
        <dbReference type="ARBA" id="ARBA00022825"/>
    </source>
</evidence>
<dbReference type="Gene3D" id="3.40.50.200">
    <property type="entry name" value="Peptidase S8/S53 domain"/>
    <property type="match status" value="1"/>
</dbReference>
<comment type="cofactor">
    <cofactor evidence="1">
        <name>Ca(2+)</name>
        <dbReference type="ChEBI" id="CHEBI:29108"/>
    </cofactor>
</comment>
<evidence type="ECO:0000256" key="15">
    <source>
        <dbReference type="SAM" id="SignalP"/>
    </source>
</evidence>
<dbReference type="Gene3D" id="2.60.120.260">
    <property type="entry name" value="Galactose-binding domain-like"/>
    <property type="match status" value="1"/>
</dbReference>
<dbReference type="SUPFAM" id="SSF54897">
    <property type="entry name" value="Protease propeptides/inhibitors"/>
    <property type="match status" value="1"/>
</dbReference>
<dbReference type="InterPro" id="IPR036852">
    <property type="entry name" value="Peptidase_S8/S53_dom_sf"/>
</dbReference>
<dbReference type="SUPFAM" id="SSF49785">
    <property type="entry name" value="Galactose-binding domain-like"/>
    <property type="match status" value="1"/>
</dbReference>
<dbReference type="GO" id="GO:0016485">
    <property type="term" value="P:protein processing"/>
    <property type="evidence" value="ECO:0007669"/>
    <property type="project" value="TreeGrafter"/>
</dbReference>
<feature type="region of interest" description="Disordered" evidence="14">
    <location>
        <begin position="131"/>
        <end position="161"/>
    </location>
</feature>
<keyword evidence="7 13" id="KW-0720">Serine protease</keyword>
<dbReference type="Pfam" id="PF01483">
    <property type="entry name" value="P_proprotein"/>
    <property type="match status" value="1"/>
</dbReference>
<accession>E3LUX8</accession>
<keyword evidence="5 15" id="KW-0732">Signal</keyword>
<feature type="chain" id="PRO_5003173564" evidence="15">
    <location>
        <begin position="23"/>
        <end position="946"/>
    </location>
</feature>
<feature type="region of interest" description="Disordered" evidence="14">
    <location>
        <begin position="212"/>
        <end position="243"/>
    </location>
</feature>
<dbReference type="MEROPS" id="S08.031"/>
<keyword evidence="11" id="KW-0325">Glycoprotein</keyword>
<dbReference type="PRINTS" id="PR00723">
    <property type="entry name" value="SUBTILISIN"/>
</dbReference>
<dbReference type="FunFam" id="2.60.120.260:FF:000006">
    <property type="entry name" value="Proprotein convertase subtilisin/kexin type 5"/>
    <property type="match status" value="1"/>
</dbReference>
<keyword evidence="18" id="KW-1185">Reference proteome</keyword>
<keyword evidence="10" id="KW-1015">Disulfide bond</keyword>
<protein>
    <submittedName>
        <fullName evidence="17">CRE-BLI-4 protein</fullName>
    </submittedName>
</protein>
<dbReference type="InterPro" id="IPR009030">
    <property type="entry name" value="Growth_fac_rcpt_cys_sf"/>
</dbReference>
<gene>
    <name evidence="17" type="primary">Cre-bli-4</name>
    <name evidence="17" type="ORF">CRE_29639</name>
</gene>
<dbReference type="PROSITE" id="PS00136">
    <property type="entry name" value="SUBTILASE_ASP"/>
    <property type="match status" value="1"/>
</dbReference>
<dbReference type="InterPro" id="IPR006212">
    <property type="entry name" value="Furin_repeat"/>
</dbReference>
<comment type="similarity">
    <text evidence="2">Belongs to the peptidase S8 family. Furin subfamily.</text>
</comment>
<reference evidence="17" key="1">
    <citation type="submission" date="2007-07" db="EMBL/GenBank/DDBJ databases">
        <title>PCAP assembly of the Caenorhabditis remanei genome.</title>
        <authorList>
            <consortium name="The Caenorhabditis remanei Sequencing Consortium"/>
            <person name="Wilson R.K."/>
        </authorList>
    </citation>
    <scope>NUCLEOTIDE SEQUENCE [LARGE SCALE GENOMIC DNA]</scope>
    <source>
        <strain evidence="17">PB4641</strain>
    </source>
</reference>
<evidence type="ECO:0000256" key="6">
    <source>
        <dbReference type="ARBA" id="ARBA00022801"/>
    </source>
</evidence>
<dbReference type="InterPro" id="IPR023827">
    <property type="entry name" value="Peptidase_S8_Asp-AS"/>
</dbReference>
<dbReference type="OMA" id="GTFHDWS"/>
<dbReference type="GO" id="GO:0005634">
    <property type="term" value="C:nucleus"/>
    <property type="evidence" value="ECO:0007669"/>
    <property type="project" value="EnsemblMetazoa"/>
</dbReference>
<feature type="active site" description="Charge relay system" evidence="12 13">
    <location>
        <position position="203"/>
    </location>
</feature>
<dbReference type="GO" id="GO:0040002">
    <property type="term" value="P:collagen and cuticulin-based cuticle development"/>
    <property type="evidence" value="ECO:0007669"/>
    <property type="project" value="EnsemblMetazoa"/>
</dbReference>
<dbReference type="InterPro" id="IPR022398">
    <property type="entry name" value="Peptidase_S8_His-AS"/>
</dbReference>
<name>E3LUX8_CAERE</name>
<evidence type="ECO:0000313" key="17">
    <source>
        <dbReference type="EMBL" id="EFP12577.1"/>
    </source>
</evidence>
<keyword evidence="8" id="KW-0106">Calcium</keyword>
<dbReference type="GO" id="GO:0005802">
    <property type="term" value="C:trans-Golgi network"/>
    <property type="evidence" value="ECO:0007669"/>
    <property type="project" value="TreeGrafter"/>
</dbReference>
<dbReference type="InterPro" id="IPR032815">
    <property type="entry name" value="S8_pro-domain"/>
</dbReference>
<dbReference type="HOGENOM" id="CLU_002976_4_2_1"/>
<evidence type="ECO:0000256" key="3">
    <source>
        <dbReference type="ARBA" id="ARBA00022670"/>
    </source>
</evidence>
<dbReference type="OrthoDB" id="300641at2759"/>
<dbReference type="InParanoid" id="E3LUX8"/>
<dbReference type="FunCoup" id="E3LUX8">
    <property type="interactions" value="305"/>
</dbReference>
<evidence type="ECO:0000256" key="9">
    <source>
        <dbReference type="ARBA" id="ARBA00023145"/>
    </source>
</evidence>
<evidence type="ECO:0000256" key="14">
    <source>
        <dbReference type="SAM" id="MobiDB-lite"/>
    </source>
</evidence>
<dbReference type="InterPro" id="IPR008979">
    <property type="entry name" value="Galactose-bd-like_sf"/>
</dbReference>
<proteinExistence type="inferred from homology"/>
<dbReference type="InterPro" id="IPR023828">
    <property type="entry name" value="Peptidase_S8_Ser-AS"/>
</dbReference>
<dbReference type="Pfam" id="PF16470">
    <property type="entry name" value="S8_pro-domain"/>
    <property type="match status" value="1"/>
</dbReference>
<dbReference type="PROSITE" id="PS51829">
    <property type="entry name" value="P_HOMO_B"/>
    <property type="match status" value="1"/>
</dbReference>
<dbReference type="CDD" id="cd04059">
    <property type="entry name" value="Peptidases_S8_Protein_convertases_Kexins_Furin-like"/>
    <property type="match status" value="1"/>
</dbReference>
<dbReference type="PROSITE" id="PS00137">
    <property type="entry name" value="SUBTILASE_HIS"/>
    <property type="match status" value="1"/>
</dbReference>
<organism evidence="18">
    <name type="scientific">Caenorhabditis remanei</name>
    <name type="common">Caenorhabditis vulgaris</name>
    <dbReference type="NCBI Taxonomy" id="31234"/>
    <lineage>
        <taxon>Eukaryota</taxon>
        <taxon>Metazoa</taxon>
        <taxon>Ecdysozoa</taxon>
        <taxon>Nematoda</taxon>
        <taxon>Chromadorea</taxon>
        <taxon>Rhabditida</taxon>
        <taxon>Rhabditina</taxon>
        <taxon>Rhabditomorpha</taxon>
        <taxon>Rhabditoidea</taxon>
        <taxon>Rhabditidae</taxon>
        <taxon>Peloderinae</taxon>
        <taxon>Caenorhabditis</taxon>
    </lineage>
</organism>
<feature type="active site" description="Charge relay system" evidence="12 13">
    <location>
        <position position="242"/>
    </location>
</feature>
<evidence type="ECO:0000256" key="1">
    <source>
        <dbReference type="ARBA" id="ARBA00001913"/>
    </source>
</evidence>
<dbReference type="InterPro" id="IPR002884">
    <property type="entry name" value="P_dom"/>
</dbReference>
<dbReference type="InterPro" id="IPR015500">
    <property type="entry name" value="Peptidase_S8_subtilisin-rel"/>
</dbReference>
<dbReference type="SUPFAM" id="SSF57184">
    <property type="entry name" value="Growth factor receptor domain"/>
    <property type="match status" value="1"/>
</dbReference>
<evidence type="ECO:0000256" key="10">
    <source>
        <dbReference type="ARBA" id="ARBA00023157"/>
    </source>
</evidence>
<dbReference type="Pfam" id="PF00082">
    <property type="entry name" value="Peptidase_S8"/>
    <property type="match status" value="1"/>
</dbReference>
<dbReference type="PROSITE" id="PS51892">
    <property type="entry name" value="SUBTILASE"/>
    <property type="match status" value="1"/>
</dbReference>
<dbReference type="EMBL" id="DS268416">
    <property type="protein sequence ID" value="EFP12577.1"/>
    <property type="molecule type" value="Genomic_DNA"/>
</dbReference>